<evidence type="ECO:0000313" key="3">
    <source>
        <dbReference type="Proteomes" id="UP000311919"/>
    </source>
</evidence>
<gene>
    <name evidence="2" type="ORF">EWB00_010125</name>
</gene>
<sequence length="109" mass="12805">ITIGKEYTLCLSMFTYFIIALLLLQSFAATDTNGNTISTGRTSNQFKLYNRDDEMLVNYDNEKMTISSVPFWKSNSYWRIFRIVLPRMLKIYSGYFTNVYRSCQSLTMK</sequence>
<feature type="signal peptide" evidence="1">
    <location>
        <begin position="1"/>
        <end position="28"/>
    </location>
</feature>
<feature type="non-terminal residue" evidence="2">
    <location>
        <position position="1"/>
    </location>
</feature>
<proteinExistence type="predicted"/>
<dbReference type="Proteomes" id="UP000311919">
    <property type="component" value="Unassembled WGS sequence"/>
</dbReference>
<evidence type="ECO:0000256" key="1">
    <source>
        <dbReference type="SAM" id="SignalP"/>
    </source>
</evidence>
<dbReference type="EMBL" id="SKCS01000717">
    <property type="protein sequence ID" value="TNN04915.1"/>
    <property type="molecule type" value="Genomic_DNA"/>
</dbReference>
<dbReference type="AlphaFoldDB" id="A0A4Z2CL28"/>
<keyword evidence="3" id="KW-1185">Reference proteome</keyword>
<protein>
    <recommendedName>
        <fullName evidence="4">Egg protein CP391S</fullName>
    </recommendedName>
</protein>
<feature type="chain" id="PRO_5021437120" description="Egg protein CP391S" evidence="1">
    <location>
        <begin position="29"/>
        <end position="109"/>
    </location>
</feature>
<evidence type="ECO:0008006" key="4">
    <source>
        <dbReference type="Google" id="ProtNLM"/>
    </source>
</evidence>
<reference evidence="2 3" key="1">
    <citation type="submission" date="2019-03" db="EMBL/GenBank/DDBJ databases">
        <title>An improved genome assembly of the fluke Schistosoma japonicum.</title>
        <authorList>
            <person name="Hu W."/>
            <person name="Luo F."/>
            <person name="Yin M."/>
            <person name="Mo X."/>
            <person name="Sun C."/>
            <person name="Wu Q."/>
            <person name="Zhu B."/>
            <person name="Xiang M."/>
            <person name="Wang J."/>
            <person name="Wang Y."/>
            <person name="Zhang T."/>
            <person name="Xu B."/>
            <person name="Zheng H."/>
            <person name="Feng Z."/>
        </authorList>
    </citation>
    <scope>NUCLEOTIDE SEQUENCE [LARGE SCALE GENOMIC DNA]</scope>
    <source>
        <strain evidence="2">HuSjv2</strain>
        <tissue evidence="2">Worms</tissue>
    </source>
</reference>
<accession>A0A4Z2CL28</accession>
<evidence type="ECO:0000313" key="2">
    <source>
        <dbReference type="EMBL" id="TNN04915.1"/>
    </source>
</evidence>
<comment type="caution">
    <text evidence="2">The sequence shown here is derived from an EMBL/GenBank/DDBJ whole genome shotgun (WGS) entry which is preliminary data.</text>
</comment>
<organism evidence="2 3">
    <name type="scientific">Schistosoma japonicum</name>
    <name type="common">Blood fluke</name>
    <dbReference type="NCBI Taxonomy" id="6182"/>
    <lineage>
        <taxon>Eukaryota</taxon>
        <taxon>Metazoa</taxon>
        <taxon>Spiralia</taxon>
        <taxon>Lophotrochozoa</taxon>
        <taxon>Platyhelminthes</taxon>
        <taxon>Trematoda</taxon>
        <taxon>Digenea</taxon>
        <taxon>Strigeidida</taxon>
        <taxon>Schistosomatoidea</taxon>
        <taxon>Schistosomatidae</taxon>
        <taxon>Schistosoma</taxon>
    </lineage>
</organism>
<name>A0A4Z2CL28_SCHJA</name>
<keyword evidence="1" id="KW-0732">Signal</keyword>